<dbReference type="AlphaFoldDB" id="A0A9D4NNN1"/>
<proteinExistence type="predicted"/>
<keyword evidence="2" id="KW-1185">Reference proteome</keyword>
<protein>
    <submittedName>
        <fullName evidence="1">Uncharacterized protein</fullName>
    </submittedName>
</protein>
<sequence length="61" mass="6570">MSYPCATNKEELLTNVIELAEDGLGLPGYSIPTGTMEKLNRFELDKDGLAMGKDGIGTSYT</sequence>
<gene>
    <name evidence="1" type="ORF">DPMN_022443</name>
</gene>
<reference evidence="1" key="2">
    <citation type="submission" date="2020-11" db="EMBL/GenBank/DDBJ databases">
        <authorList>
            <person name="McCartney M.A."/>
            <person name="Auch B."/>
            <person name="Kono T."/>
            <person name="Mallez S."/>
            <person name="Becker A."/>
            <person name="Gohl D.M."/>
            <person name="Silverstein K.A.T."/>
            <person name="Koren S."/>
            <person name="Bechman K.B."/>
            <person name="Herman A."/>
            <person name="Abrahante J.E."/>
            <person name="Garbe J."/>
        </authorList>
    </citation>
    <scope>NUCLEOTIDE SEQUENCE</scope>
    <source>
        <strain evidence="1">Duluth1</strain>
        <tissue evidence="1">Whole animal</tissue>
    </source>
</reference>
<evidence type="ECO:0000313" key="2">
    <source>
        <dbReference type="Proteomes" id="UP000828390"/>
    </source>
</evidence>
<accession>A0A9D4NNN1</accession>
<dbReference type="EMBL" id="JAIWYP010000001">
    <property type="protein sequence ID" value="KAH3898221.1"/>
    <property type="molecule type" value="Genomic_DNA"/>
</dbReference>
<reference evidence="1" key="1">
    <citation type="journal article" date="2019" name="bioRxiv">
        <title>The Genome of the Zebra Mussel, Dreissena polymorpha: A Resource for Invasive Species Research.</title>
        <authorList>
            <person name="McCartney M.A."/>
            <person name="Auch B."/>
            <person name="Kono T."/>
            <person name="Mallez S."/>
            <person name="Zhang Y."/>
            <person name="Obille A."/>
            <person name="Becker A."/>
            <person name="Abrahante J.E."/>
            <person name="Garbe J."/>
            <person name="Badalamenti J.P."/>
            <person name="Herman A."/>
            <person name="Mangelson H."/>
            <person name="Liachko I."/>
            <person name="Sullivan S."/>
            <person name="Sone E.D."/>
            <person name="Koren S."/>
            <person name="Silverstein K.A.T."/>
            <person name="Beckman K.B."/>
            <person name="Gohl D.M."/>
        </authorList>
    </citation>
    <scope>NUCLEOTIDE SEQUENCE</scope>
    <source>
        <strain evidence="1">Duluth1</strain>
        <tissue evidence="1">Whole animal</tissue>
    </source>
</reference>
<comment type="caution">
    <text evidence="1">The sequence shown here is derived from an EMBL/GenBank/DDBJ whole genome shotgun (WGS) entry which is preliminary data.</text>
</comment>
<dbReference type="Proteomes" id="UP000828390">
    <property type="component" value="Unassembled WGS sequence"/>
</dbReference>
<name>A0A9D4NNN1_DREPO</name>
<organism evidence="1 2">
    <name type="scientific">Dreissena polymorpha</name>
    <name type="common">Zebra mussel</name>
    <name type="synonym">Mytilus polymorpha</name>
    <dbReference type="NCBI Taxonomy" id="45954"/>
    <lineage>
        <taxon>Eukaryota</taxon>
        <taxon>Metazoa</taxon>
        <taxon>Spiralia</taxon>
        <taxon>Lophotrochozoa</taxon>
        <taxon>Mollusca</taxon>
        <taxon>Bivalvia</taxon>
        <taxon>Autobranchia</taxon>
        <taxon>Heteroconchia</taxon>
        <taxon>Euheterodonta</taxon>
        <taxon>Imparidentia</taxon>
        <taxon>Neoheterodontei</taxon>
        <taxon>Myida</taxon>
        <taxon>Dreissenoidea</taxon>
        <taxon>Dreissenidae</taxon>
        <taxon>Dreissena</taxon>
    </lineage>
</organism>
<evidence type="ECO:0000313" key="1">
    <source>
        <dbReference type="EMBL" id="KAH3898221.1"/>
    </source>
</evidence>